<dbReference type="SUPFAM" id="SSF53098">
    <property type="entry name" value="Ribonuclease H-like"/>
    <property type="match status" value="1"/>
</dbReference>
<reference evidence="1 2" key="1">
    <citation type="submission" date="2024-04" db="EMBL/GenBank/DDBJ databases">
        <title>Genome assembly C_amara_ONT_v2.</title>
        <authorList>
            <person name="Yant L."/>
            <person name="Moore C."/>
            <person name="Slenker M."/>
        </authorList>
    </citation>
    <scope>NUCLEOTIDE SEQUENCE [LARGE SCALE GENOMIC DNA]</scope>
    <source>
        <tissue evidence="1">Leaf</tissue>
    </source>
</reference>
<keyword evidence="2" id="KW-1185">Reference proteome</keyword>
<evidence type="ECO:0008006" key="3">
    <source>
        <dbReference type="Google" id="ProtNLM"/>
    </source>
</evidence>
<dbReference type="EMBL" id="JBANAX010000082">
    <property type="protein sequence ID" value="KAL1223085.1"/>
    <property type="molecule type" value="Genomic_DNA"/>
</dbReference>
<dbReference type="Gene3D" id="3.30.420.10">
    <property type="entry name" value="Ribonuclease H-like superfamily/Ribonuclease H"/>
    <property type="match status" value="1"/>
</dbReference>
<dbReference type="InterPro" id="IPR012337">
    <property type="entry name" value="RNaseH-like_sf"/>
</dbReference>
<protein>
    <recommendedName>
        <fullName evidence="3">Integrase catalytic domain-containing protein</fullName>
    </recommendedName>
</protein>
<name>A0ABD1C0Z5_CARAN</name>
<dbReference type="Proteomes" id="UP001558713">
    <property type="component" value="Unassembled WGS sequence"/>
</dbReference>
<gene>
    <name evidence="1" type="ORF">V5N11_022925</name>
</gene>
<organism evidence="1 2">
    <name type="scientific">Cardamine amara subsp. amara</name>
    <dbReference type="NCBI Taxonomy" id="228776"/>
    <lineage>
        <taxon>Eukaryota</taxon>
        <taxon>Viridiplantae</taxon>
        <taxon>Streptophyta</taxon>
        <taxon>Embryophyta</taxon>
        <taxon>Tracheophyta</taxon>
        <taxon>Spermatophyta</taxon>
        <taxon>Magnoliopsida</taxon>
        <taxon>eudicotyledons</taxon>
        <taxon>Gunneridae</taxon>
        <taxon>Pentapetalae</taxon>
        <taxon>rosids</taxon>
        <taxon>malvids</taxon>
        <taxon>Brassicales</taxon>
        <taxon>Brassicaceae</taxon>
        <taxon>Cardamineae</taxon>
        <taxon>Cardamine</taxon>
    </lineage>
</organism>
<dbReference type="PANTHER" id="PTHR35046">
    <property type="entry name" value="ZINC KNUCKLE (CCHC-TYPE) FAMILY PROTEIN"/>
    <property type="match status" value="1"/>
</dbReference>
<dbReference type="AlphaFoldDB" id="A0ABD1C0Z5"/>
<comment type="caution">
    <text evidence="1">The sequence shown here is derived from an EMBL/GenBank/DDBJ whole genome shotgun (WGS) entry which is preliminary data.</text>
</comment>
<dbReference type="PANTHER" id="PTHR35046:SF9">
    <property type="entry name" value="RNA-DIRECTED DNA POLYMERASE"/>
    <property type="match status" value="1"/>
</dbReference>
<evidence type="ECO:0000313" key="1">
    <source>
        <dbReference type="EMBL" id="KAL1223085.1"/>
    </source>
</evidence>
<sequence length="237" mass="27478">MVVVDRFSKMTHFIPCSKMWDATLIFSSGKWFGYTVYREPSCPTETQSSSVIFGVLYRSAWEPRCSTPQPASHPQTDGQTKVVNQSLCALLQTAIETNRSTWLQCIPYVNFAYNRSVHSATNLSPFEACYRFNLITHLDMLPLPSRSIKDQDGVSKLEFVQKLYERVRESIEKRTKHYKRKADKGRQPMILQSGEWVWLHMRPERLSTQRRSKLQPWAMDRSKLWRGSTTASTNSNS</sequence>
<dbReference type="InterPro" id="IPR036397">
    <property type="entry name" value="RNaseH_sf"/>
</dbReference>
<accession>A0ABD1C0Z5</accession>
<evidence type="ECO:0000313" key="2">
    <source>
        <dbReference type="Proteomes" id="UP001558713"/>
    </source>
</evidence>
<proteinExistence type="predicted"/>